<protein>
    <recommendedName>
        <fullName evidence="3">HNH endonuclease</fullName>
    </recommendedName>
</protein>
<name>A0ABW6NZ66_9NOCA</name>
<sequence>MTTPYGYDQFWIKAKLFLNRAMDPSNDRTEDEKQLWAALALELLAKAALCKVSPILVAEPTEDGSHVLKAAGLIEGEAHFTTARASTIFKRCQKVFRPFSEEEATKISSGRNEYLHGAALGITGIPAHAWWPRFWAQAHILLTAQGADISLLVGPERVNAVEVHLAQNKKNIEHQLTSRIEAAKLSLARFRDGRMSGTEQAKWQAWPRWTPVLEYSTEATCPACSNIGRLEGSEIVDRRVTEYGADERDHFIGTIAEIDVSPDYFSCQTCHLVLDKFELILESELGEEGFTVEVDPEDLEDWFEPEYGND</sequence>
<keyword evidence="2" id="KW-1185">Reference proteome</keyword>
<evidence type="ECO:0000313" key="2">
    <source>
        <dbReference type="Proteomes" id="UP001601442"/>
    </source>
</evidence>
<gene>
    <name evidence="1" type="ORF">ACFYU5_08705</name>
</gene>
<evidence type="ECO:0000313" key="1">
    <source>
        <dbReference type="EMBL" id="MFF0496469.1"/>
    </source>
</evidence>
<evidence type="ECO:0008006" key="3">
    <source>
        <dbReference type="Google" id="ProtNLM"/>
    </source>
</evidence>
<organism evidence="1 2">
    <name type="scientific">Nocardia aobensis</name>
    <dbReference type="NCBI Taxonomy" id="257277"/>
    <lineage>
        <taxon>Bacteria</taxon>
        <taxon>Bacillati</taxon>
        <taxon>Actinomycetota</taxon>
        <taxon>Actinomycetes</taxon>
        <taxon>Mycobacteriales</taxon>
        <taxon>Nocardiaceae</taxon>
        <taxon>Nocardia</taxon>
    </lineage>
</organism>
<dbReference type="Proteomes" id="UP001601442">
    <property type="component" value="Unassembled WGS sequence"/>
</dbReference>
<dbReference type="RefSeq" id="WP_387391810.1">
    <property type="nucleotide sequence ID" value="NZ_JBIAMT010000002.1"/>
</dbReference>
<reference evidence="1 2" key="1">
    <citation type="submission" date="2024-10" db="EMBL/GenBank/DDBJ databases">
        <title>The Natural Products Discovery Center: Release of the First 8490 Sequenced Strains for Exploring Actinobacteria Biosynthetic Diversity.</title>
        <authorList>
            <person name="Kalkreuter E."/>
            <person name="Kautsar S.A."/>
            <person name="Yang D."/>
            <person name="Bader C.D."/>
            <person name="Teijaro C.N."/>
            <person name="Fluegel L."/>
            <person name="Davis C.M."/>
            <person name="Simpson J.R."/>
            <person name="Lauterbach L."/>
            <person name="Steele A.D."/>
            <person name="Gui C."/>
            <person name="Meng S."/>
            <person name="Li G."/>
            <person name="Viehrig K."/>
            <person name="Ye F."/>
            <person name="Su P."/>
            <person name="Kiefer A.F."/>
            <person name="Nichols A."/>
            <person name="Cepeda A.J."/>
            <person name="Yan W."/>
            <person name="Fan B."/>
            <person name="Jiang Y."/>
            <person name="Adhikari A."/>
            <person name="Zheng C.-J."/>
            <person name="Schuster L."/>
            <person name="Cowan T.M."/>
            <person name="Smanski M.J."/>
            <person name="Chevrette M.G."/>
            <person name="De Carvalho L.P.S."/>
            <person name="Shen B."/>
        </authorList>
    </citation>
    <scope>NUCLEOTIDE SEQUENCE [LARGE SCALE GENOMIC DNA]</scope>
    <source>
        <strain evidence="1 2">NPDC004119</strain>
    </source>
</reference>
<dbReference type="EMBL" id="JBIAMT010000002">
    <property type="protein sequence ID" value="MFF0496469.1"/>
    <property type="molecule type" value="Genomic_DNA"/>
</dbReference>
<comment type="caution">
    <text evidence="1">The sequence shown here is derived from an EMBL/GenBank/DDBJ whole genome shotgun (WGS) entry which is preliminary data.</text>
</comment>
<accession>A0ABW6NZ66</accession>
<proteinExistence type="predicted"/>